<feature type="compositionally biased region" description="Low complexity" evidence="1">
    <location>
        <begin position="104"/>
        <end position="119"/>
    </location>
</feature>
<dbReference type="SUPFAM" id="SSF53955">
    <property type="entry name" value="Lysozyme-like"/>
    <property type="match status" value="1"/>
</dbReference>
<dbReference type="RefSeq" id="WP_167467909.1">
    <property type="nucleotide sequence ID" value="NZ_RBIR01000005.1"/>
</dbReference>
<reference evidence="2 3" key="1">
    <citation type="submission" date="2018-10" db="EMBL/GenBank/DDBJ databases">
        <title>Genomic Encyclopedia of Type Strains, Phase IV (KMG-IV): sequencing the most valuable type-strain genomes for metagenomic binning, comparative biology and taxonomic classification.</title>
        <authorList>
            <person name="Goeker M."/>
        </authorList>
    </citation>
    <scope>NUCLEOTIDE SEQUENCE [LARGE SCALE GENOMIC DNA]</scope>
    <source>
        <strain evidence="2 3">DSM 25586</strain>
    </source>
</reference>
<feature type="compositionally biased region" description="Pro residues" evidence="1">
    <location>
        <begin position="120"/>
        <end position="162"/>
    </location>
</feature>
<evidence type="ECO:0000313" key="2">
    <source>
        <dbReference type="EMBL" id="RKR18927.1"/>
    </source>
</evidence>
<protein>
    <recommendedName>
        <fullName evidence="4">Transglycosylase-like protein with SLT domain</fullName>
    </recommendedName>
</protein>
<feature type="region of interest" description="Disordered" evidence="1">
    <location>
        <begin position="104"/>
        <end position="165"/>
    </location>
</feature>
<organism evidence="2 3">
    <name type="scientific">Arthrobacter oryzae</name>
    <dbReference type="NCBI Taxonomy" id="409290"/>
    <lineage>
        <taxon>Bacteria</taxon>
        <taxon>Bacillati</taxon>
        <taxon>Actinomycetota</taxon>
        <taxon>Actinomycetes</taxon>
        <taxon>Micrococcales</taxon>
        <taxon>Micrococcaceae</taxon>
        <taxon>Arthrobacter</taxon>
    </lineage>
</organism>
<evidence type="ECO:0000256" key="1">
    <source>
        <dbReference type="SAM" id="MobiDB-lite"/>
    </source>
</evidence>
<gene>
    <name evidence="2" type="ORF">C8D78_2669</name>
</gene>
<name>A0A495ES96_9MICC</name>
<dbReference type="Proteomes" id="UP000276055">
    <property type="component" value="Unassembled WGS sequence"/>
</dbReference>
<comment type="caution">
    <text evidence="2">The sequence shown here is derived from an EMBL/GenBank/DDBJ whole genome shotgun (WGS) entry which is preliminary data.</text>
</comment>
<proteinExistence type="predicted"/>
<feature type="region of interest" description="Disordered" evidence="1">
    <location>
        <begin position="1"/>
        <end position="30"/>
    </location>
</feature>
<evidence type="ECO:0000313" key="3">
    <source>
        <dbReference type="Proteomes" id="UP000276055"/>
    </source>
</evidence>
<dbReference type="InterPro" id="IPR023346">
    <property type="entry name" value="Lysozyme-like_dom_sf"/>
</dbReference>
<accession>A0A495ES96</accession>
<evidence type="ECO:0008006" key="4">
    <source>
        <dbReference type="Google" id="ProtNLM"/>
    </source>
</evidence>
<dbReference type="EMBL" id="RBIR01000005">
    <property type="protein sequence ID" value="RKR18927.1"/>
    <property type="molecule type" value="Genomic_DNA"/>
</dbReference>
<dbReference type="AlphaFoldDB" id="A0A495ES96"/>
<sequence>MTESQVQTRPDGVSHSPAAKSRHRANPAKRQASALSRLAGALGITGHRAAVVAVAGAMLVGGGAASQAAEPGARAANVADAQAVTSTDPLAKLNFERVQVAGSTTPATSSAAPAAKPAAAPAPAPAASPAPAPAHAPAPAPAPSHTPAPAPAPVQAPAPAPAPVAVDDPAGAQAYAAAQLGNYGWAPDQMQCLQKLWTKESDWKTTATNASSGAYGVVQSLPASKMASAGADYMTNYRTQINWGLNYVKSRYGSPCGALDFHYAHNWY</sequence>